<reference evidence="3 4" key="1">
    <citation type="submission" date="2016-10" db="EMBL/GenBank/DDBJ databases">
        <authorList>
            <person name="Varghese N."/>
            <person name="Submissions S."/>
        </authorList>
    </citation>
    <scope>NUCLEOTIDE SEQUENCE [LARGE SCALE GENOMIC DNA]</scope>
    <source>
        <strain evidence="3 4">DSM 16525</strain>
    </source>
</reference>
<reference evidence="2 5" key="2">
    <citation type="submission" date="2019-07" db="EMBL/GenBank/DDBJ databases">
        <title>Whole genome shotgun sequence of Myxococcus fulvus NBRC 100333.</title>
        <authorList>
            <person name="Hosoyama A."/>
            <person name="Uohara A."/>
            <person name="Ohji S."/>
            <person name="Ichikawa N."/>
        </authorList>
    </citation>
    <scope>NUCLEOTIDE SEQUENCE [LARGE SCALE GENOMIC DNA]</scope>
    <source>
        <strain evidence="2 5">NBRC 100333</strain>
    </source>
</reference>
<protein>
    <submittedName>
        <fullName evidence="2">Uncharacterized protein</fullName>
    </submittedName>
</protein>
<sequence>MSRINSFTGPQVQVPRPQAGVQSANVGFGSLLQQNQRAAMSPANRPGDPLMSTGGMVVQSALNSVGSAPHSGIMNSYLAAVGRPPIQDAASGQGKAQSPTAAAGSKEAEEQKVMMELAELSAATLNNSIFHMGNRNKVSLDRE</sequence>
<dbReference type="Proteomes" id="UP000183760">
    <property type="component" value="Unassembled WGS sequence"/>
</dbReference>
<organism evidence="2 5">
    <name type="scientific">Myxococcus fulvus</name>
    <dbReference type="NCBI Taxonomy" id="33"/>
    <lineage>
        <taxon>Bacteria</taxon>
        <taxon>Pseudomonadati</taxon>
        <taxon>Myxococcota</taxon>
        <taxon>Myxococcia</taxon>
        <taxon>Myxococcales</taxon>
        <taxon>Cystobacterineae</taxon>
        <taxon>Myxococcaceae</taxon>
        <taxon>Myxococcus</taxon>
    </lineage>
</organism>
<dbReference type="EMBL" id="BJXR01000023">
    <property type="protein sequence ID" value="GEN07217.1"/>
    <property type="molecule type" value="Genomic_DNA"/>
</dbReference>
<dbReference type="OrthoDB" id="5382901at2"/>
<comment type="caution">
    <text evidence="2">The sequence shown here is derived from an EMBL/GenBank/DDBJ whole genome shotgun (WGS) entry which is preliminary data.</text>
</comment>
<dbReference type="RefSeq" id="WP_074953300.1">
    <property type="nucleotide sequence ID" value="NZ_BJXR01000023.1"/>
</dbReference>
<dbReference type="Proteomes" id="UP000321514">
    <property type="component" value="Unassembled WGS sequence"/>
</dbReference>
<dbReference type="EMBL" id="FOIB01000004">
    <property type="protein sequence ID" value="SET97619.1"/>
    <property type="molecule type" value="Genomic_DNA"/>
</dbReference>
<evidence type="ECO:0000313" key="3">
    <source>
        <dbReference type="EMBL" id="SET97619.1"/>
    </source>
</evidence>
<dbReference type="AlphaFoldDB" id="A0A511T058"/>
<evidence type="ECO:0000313" key="5">
    <source>
        <dbReference type="Proteomes" id="UP000321514"/>
    </source>
</evidence>
<proteinExistence type="predicted"/>
<evidence type="ECO:0000313" key="2">
    <source>
        <dbReference type="EMBL" id="GEN07217.1"/>
    </source>
</evidence>
<evidence type="ECO:0000256" key="1">
    <source>
        <dbReference type="SAM" id="MobiDB-lite"/>
    </source>
</evidence>
<evidence type="ECO:0000313" key="4">
    <source>
        <dbReference type="Proteomes" id="UP000183760"/>
    </source>
</evidence>
<accession>A0A511T058</accession>
<feature type="region of interest" description="Disordered" evidence="1">
    <location>
        <begin position="85"/>
        <end position="110"/>
    </location>
</feature>
<gene>
    <name evidence="2" type="ORF">MFU01_22540</name>
    <name evidence="3" type="ORF">SAMN05443572_104158</name>
</gene>
<keyword evidence="4" id="KW-1185">Reference proteome</keyword>
<name>A0A511T058_MYXFU</name>